<dbReference type="InterPro" id="IPR029062">
    <property type="entry name" value="Class_I_gatase-like"/>
</dbReference>
<name>A0AAX3DRN6_RHOPL</name>
<dbReference type="InterPro" id="IPR002818">
    <property type="entry name" value="DJ-1/PfpI"/>
</dbReference>
<proteinExistence type="predicted"/>
<dbReference type="SUPFAM" id="SSF46689">
    <property type="entry name" value="Homeodomain-like"/>
    <property type="match status" value="2"/>
</dbReference>
<dbReference type="PROSITE" id="PS01124">
    <property type="entry name" value="HTH_ARAC_FAMILY_2"/>
    <property type="match status" value="1"/>
</dbReference>
<dbReference type="Gene3D" id="3.40.50.880">
    <property type="match status" value="1"/>
</dbReference>
<dbReference type="InterPro" id="IPR009057">
    <property type="entry name" value="Homeodomain-like_sf"/>
</dbReference>
<dbReference type="EMBL" id="CP076676">
    <property type="protein sequence ID" value="UYO37513.1"/>
    <property type="molecule type" value="Genomic_DNA"/>
</dbReference>
<evidence type="ECO:0000256" key="1">
    <source>
        <dbReference type="ARBA" id="ARBA00023015"/>
    </source>
</evidence>
<dbReference type="SMART" id="SM00342">
    <property type="entry name" value="HTH_ARAC"/>
    <property type="match status" value="1"/>
</dbReference>
<dbReference type="InterPro" id="IPR018060">
    <property type="entry name" value="HTH_AraC"/>
</dbReference>
<dbReference type="InterPro" id="IPR052158">
    <property type="entry name" value="INH-QAR"/>
</dbReference>
<dbReference type="Pfam" id="PF01965">
    <property type="entry name" value="DJ-1_PfpI"/>
    <property type="match status" value="1"/>
</dbReference>
<feature type="region of interest" description="Disordered" evidence="4">
    <location>
        <begin position="321"/>
        <end position="341"/>
    </location>
</feature>
<dbReference type="Proteomes" id="UP001163166">
    <property type="component" value="Chromosome"/>
</dbReference>
<protein>
    <submittedName>
        <fullName evidence="6">Helix-turn-helix domain-containing protein</fullName>
    </submittedName>
</protein>
<accession>A0AAX3DRN6</accession>
<evidence type="ECO:0000313" key="6">
    <source>
        <dbReference type="EMBL" id="UYO37513.1"/>
    </source>
</evidence>
<organism evidence="6 7">
    <name type="scientific">Rhodopseudomonas palustris</name>
    <dbReference type="NCBI Taxonomy" id="1076"/>
    <lineage>
        <taxon>Bacteria</taxon>
        <taxon>Pseudomonadati</taxon>
        <taxon>Pseudomonadota</taxon>
        <taxon>Alphaproteobacteria</taxon>
        <taxon>Hyphomicrobiales</taxon>
        <taxon>Nitrobacteraceae</taxon>
        <taxon>Rhodopseudomonas</taxon>
    </lineage>
</organism>
<dbReference type="Gene3D" id="1.10.10.60">
    <property type="entry name" value="Homeodomain-like"/>
    <property type="match status" value="2"/>
</dbReference>
<feature type="domain" description="HTH araC/xylS-type" evidence="5">
    <location>
        <begin position="223"/>
        <end position="321"/>
    </location>
</feature>
<dbReference type="PANTHER" id="PTHR43130:SF3">
    <property type="entry name" value="HTH-TYPE TRANSCRIPTIONAL REGULATOR RV1931C"/>
    <property type="match status" value="1"/>
</dbReference>
<evidence type="ECO:0000256" key="2">
    <source>
        <dbReference type="ARBA" id="ARBA00023125"/>
    </source>
</evidence>
<dbReference type="GO" id="GO:0003700">
    <property type="term" value="F:DNA-binding transcription factor activity"/>
    <property type="evidence" value="ECO:0007669"/>
    <property type="project" value="InterPro"/>
</dbReference>
<dbReference type="GO" id="GO:0043565">
    <property type="term" value="F:sequence-specific DNA binding"/>
    <property type="evidence" value="ECO:0007669"/>
    <property type="project" value="InterPro"/>
</dbReference>
<keyword evidence="3" id="KW-0804">Transcription</keyword>
<evidence type="ECO:0000259" key="5">
    <source>
        <dbReference type="PROSITE" id="PS01124"/>
    </source>
</evidence>
<evidence type="ECO:0000313" key="7">
    <source>
        <dbReference type="Proteomes" id="UP001163166"/>
    </source>
</evidence>
<evidence type="ECO:0000256" key="3">
    <source>
        <dbReference type="ARBA" id="ARBA00023163"/>
    </source>
</evidence>
<dbReference type="PANTHER" id="PTHR43130">
    <property type="entry name" value="ARAC-FAMILY TRANSCRIPTIONAL REGULATOR"/>
    <property type="match status" value="1"/>
</dbReference>
<dbReference type="RefSeq" id="WP_264073279.1">
    <property type="nucleotide sequence ID" value="NZ_CP076676.1"/>
</dbReference>
<sequence>MARASSPPEIGLVLYPGVQRASVDGLTDLLTIADRNARQRLGQTAPLLRISHLAYDDAQGHIVRVFDSLPAEDGDPTILVLLPSLEKPAETPEAGGLVDYLKSRHQDGTVLASVCAGTFLLAATGVLAGRVATTHWSYAEALAERFADIRVDTDKLIIDDGDIITAGGMMAWTDMGLTLIERLLGPATMIETARSFIIDPPGRDQRAYSVFLPRLRHGDAAILKVQHWLQRIDLPDVTVAAMAQQARLEPRTFQRRFQRATGFAPLAYCQNLRIGRARVMLESTTLPIDQIAWQCGYKDPKSFRKVFAKIAGLSPGQYRQRFSAARQEPAPRQRNAPAHAG</sequence>
<keyword evidence="2" id="KW-0238">DNA-binding</keyword>
<dbReference type="PROSITE" id="PS00041">
    <property type="entry name" value="HTH_ARAC_FAMILY_1"/>
    <property type="match status" value="1"/>
</dbReference>
<gene>
    <name evidence="6" type="ORF">KQX62_12160</name>
</gene>
<dbReference type="InterPro" id="IPR018062">
    <property type="entry name" value="HTH_AraC-typ_CS"/>
</dbReference>
<dbReference type="AlphaFoldDB" id="A0AAX3DRN6"/>
<evidence type="ECO:0000256" key="4">
    <source>
        <dbReference type="SAM" id="MobiDB-lite"/>
    </source>
</evidence>
<dbReference type="Pfam" id="PF12833">
    <property type="entry name" value="HTH_18"/>
    <property type="match status" value="1"/>
</dbReference>
<keyword evidence="1" id="KW-0805">Transcription regulation</keyword>
<reference evidence="6" key="1">
    <citation type="journal article" date="2022" name="Biol. Control">
        <title>In silico genomic analysis of Rhodopseudomonas palustris strains revealed potential biocontrol agents and crop yield enhancers.</title>
        <authorList>
            <person name="Surachat K."/>
            <person name="Kantachote D."/>
            <person name="Deachamag P."/>
            <person name="Wonglapsuwan M."/>
        </authorList>
    </citation>
    <scope>NUCLEOTIDE SEQUENCE</scope>
    <source>
        <strain evidence="6">TLS06</strain>
    </source>
</reference>
<dbReference type="SUPFAM" id="SSF52317">
    <property type="entry name" value="Class I glutamine amidotransferase-like"/>
    <property type="match status" value="1"/>
</dbReference>